<dbReference type="SMART" id="SM00105">
    <property type="entry name" value="ArfGap"/>
    <property type="match status" value="1"/>
</dbReference>
<feature type="region of interest" description="Disordered" evidence="5">
    <location>
        <begin position="441"/>
        <end position="461"/>
    </location>
</feature>
<dbReference type="InterPro" id="IPR044820">
    <property type="entry name" value="AGD14-like"/>
</dbReference>
<dbReference type="Gene3D" id="1.10.220.150">
    <property type="entry name" value="Arf GTPase activating protein"/>
    <property type="match status" value="1"/>
</dbReference>
<dbReference type="GO" id="GO:0008270">
    <property type="term" value="F:zinc ion binding"/>
    <property type="evidence" value="ECO:0007669"/>
    <property type="project" value="UniProtKB-KW"/>
</dbReference>
<feature type="compositionally biased region" description="Polar residues" evidence="5">
    <location>
        <begin position="485"/>
        <end position="501"/>
    </location>
</feature>
<feature type="compositionally biased region" description="Polar residues" evidence="5">
    <location>
        <begin position="641"/>
        <end position="654"/>
    </location>
</feature>
<dbReference type="FunFam" id="1.10.220.150:FF:000005">
    <property type="entry name" value="Arf-GAP domain and FG repeat-containing protein 1"/>
    <property type="match status" value="1"/>
</dbReference>
<feature type="compositionally biased region" description="Low complexity" evidence="5">
    <location>
        <begin position="370"/>
        <end position="382"/>
    </location>
</feature>
<dbReference type="InterPro" id="IPR038508">
    <property type="entry name" value="ArfGAP_dom_sf"/>
</dbReference>
<evidence type="ECO:0000259" key="6">
    <source>
        <dbReference type="PROSITE" id="PS50115"/>
    </source>
</evidence>
<dbReference type="AlphaFoldDB" id="A0A833X5S2"/>
<feature type="region of interest" description="Disordered" evidence="5">
    <location>
        <begin position="480"/>
        <end position="516"/>
    </location>
</feature>
<feature type="region of interest" description="Disordered" evidence="5">
    <location>
        <begin position="254"/>
        <end position="331"/>
    </location>
</feature>
<name>A0A833X5S2_JUGRE</name>
<feature type="compositionally biased region" description="Polar residues" evidence="5">
    <location>
        <begin position="264"/>
        <end position="280"/>
    </location>
</feature>
<feature type="region of interest" description="Disordered" evidence="5">
    <location>
        <begin position="638"/>
        <end position="694"/>
    </location>
</feature>
<feature type="domain" description="Arf-GAP" evidence="6">
    <location>
        <begin position="12"/>
        <end position="131"/>
    </location>
</feature>
<dbReference type="Proteomes" id="UP000619265">
    <property type="component" value="Unassembled WGS sequence"/>
</dbReference>
<comment type="caution">
    <text evidence="7">The sequence shown here is derived from an EMBL/GenBank/DDBJ whole genome shotgun (WGS) entry which is preliminary data.</text>
</comment>
<evidence type="ECO:0000313" key="7">
    <source>
        <dbReference type="EMBL" id="KAF5461484.1"/>
    </source>
</evidence>
<dbReference type="Gramene" id="Jr08_02180_p1">
    <property type="protein sequence ID" value="cds.Jr08_02180_p1"/>
    <property type="gene ID" value="Jr08_02180"/>
</dbReference>
<dbReference type="GO" id="GO:0005096">
    <property type="term" value="F:GTPase activator activity"/>
    <property type="evidence" value="ECO:0007669"/>
    <property type="project" value="InterPro"/>
</dbReference>
<reference evidence="7" key="2">
    <citation type="submission" date="2020-03" db="EMBL/GenBank/DDBJ databases">
        <title>Walnut 2.0.</title>
        <authorList>
            <person name="Marrano A."/>
            <person name="Britton M."/>
            <person name="Zimin A.V."/>
            <person name="Zaini P.A."/>
            <person name="Workman R."/>
            <person name="Puiu D."/>
            <person name="Bianco L."/>
            <person name="Allen B.J."/>
            <person name="Troggio M."/>
            <person name="Leslie C.A."/>
            <person name="Timp W."/>
            <person name="Dendekar A."/>
            <person name="Salzberg S.L."/>
            <person name="Neale D.B."/>
        </authorList>
    </citation>
    <scope>NUCLEOTIDE SEQUENCE</scope>
    <source>
        <tissue evidence="7">Leaves</tissue>
    </source>
</reference>
<dbReference type="InterPro" id="IPR001164">
    <property type="entry name" value="ArfGAP_dom"/>
</dbReference>
<feature type="compositionally biased region" description="Low complexity" evidence="5">
    <location>
        <begin position="154"/>
        <end position="163"/>
    </location>
</feature>
<feature type="region of interest" description="Disordered" evidence="5">
    <location>
        <begin position="358"/>
        <end position="427"/>
    </location>
</feature>
<feature type="compositionally biased region" description="Polar residues" evidence="5">
    <location>
        <begin position="665"/>
        <end position="676"/>
    </location>
</feature>
<accession>A0A833X5S2</accession>
<evidence type="ECO:0000256" key="2">
    <source>
        <dbReference type="ARBA" id="ARBA00022771"/>
    </source>
</evidence>
<keyword evidence="2 4" id="KW-0863">Zinc-finger</keyword>
<proteinExistence type="predicted"/>
<organism evidence="7 8">
    <name type="scientific">Juglans regia</name>
    <name type="common">English walnut</name>
    <dbReference type="NCBI Taxonomy" id="51240"/>
    <lineage>
        <taxon>Eukaryota</taxon>
        <taxon>Viridiplantae</taxon>
        <taxon>Streptophyta</taxon>
        <taxon>Embryophyta</taxon>
        <taxon>Tracheophyta</taxon>
        <taxon>Spermatophyta</taxon>
        <taxon>Magnoliopsida</taxon>
        <taxon>eudicotyledons</taxon>
        <taxon>Gunneridae</taxon>
        <taxon>Pentapetalae</taxon>
        <taxon>rosids</taxon>
        <taxon>fabids</taxon>
        <taxon>Fagales</taxon>
        <taxon>Juglandaceae</taxon>
        <taxon>Juglans</taxon>
    </lineage>
</organism>
<dbReference type="PANTHER" id="PTHR46085:SF16">
    <property type="entry name" value="ARFGAP_RECO-LIKE ZINC FINGER DOMAIN-CONTAINING PROTEIN"/>
    <property type="match status" value="1"/>
</dbReference>
<dbReference type="CDD" id="cd08838">
    <property type="entry name" value="ArfGap_AGFG"/>
    <property type="match status" value="1"/>
</dbReference>
<protein>
    <recommendedName>
        <fullName evidence="6">Arf-GAP domain-containing protein</fullName>
    </recommendedName>
</protein>
<feature type="compositionally biased region" description="Basic and acidic residues" evidence="5">
    <location>
        <begin position="164"/>
        <end position="180"/>
    </location>
</feature>
<dbReference type="PROSITE" id="PS50115">
    <property type="entry name" value="ARFGAP"/>
    <property type="match status" value="1"/>
</dbReference>
<dbReference type="Pfam" id="PF01412">
    <property type="entry name" value="ArfGap"/>
    <property type="match status" value="1"/>
</dbReference>
<feature type="region of interest" description="Disordered" evidence="5">
    <location>
        <begin position="128"/>
        <end position="191"/>
    </location>
</feature>
<dbReference type="InterPro" id="IPR037278">
    <property type="entry name" value="ARFGAP/RecO"/>
</dbReference>
<dbReference type="EMBL" id="LIHL02000008">
    <property type="protein sequence ID" value="KAF5461484.1"/>
    <property type="molecule type" value="Genomic_DNA"/>
</dbReference>
<keyword evidence="1" id="KW-0479">Metal-binding</keyword>
<reference evidence="7" key="1">
    <citation type="submission" date="2015-10" db="EMBL/GenBank/DDBJ databases">
        <authorList>
            <person name="Martinez-Garcia P.J."/>
            <person name="Crepeau M.W."/>
            <person name="Puiu D."/>
            <person name="Gonzalez-Ibeas D."/>
            <person name="Whalen J."/>
            <person name="Stevens K."/>
            <person name="Paul R."/>
            <person name="Butterfield T."/>
            <person name="Britton M."/>
            <person name="Reagan R."/>
            <person name="Chakraborty S."/>
            <person name="Walawage S.L."/>
            <person name="Vasquez-Gross H.A."/>
            <person name="Cardeno C."/>
            <person name="Famula R."/>
            <person name="Pratt K."/>
            <person name="Kuruganti S."/>
            <person name="Aradhya M.K."/>
            <person name="Leslie C.A."/>
            <person name="Dandekar A.M."/>
            <person name="Salzberg S.L."/>
            <person name="Wegrzyn J.L."/>
            <person name="Langley C.H."/>
            <person name="Neale D.B."/>
        </authorList>
    </citation>
    <scope>NUCLEOTIDE SEQUENCE</scope>
    <source>
        <tissue evidence="7">Leaves</tissue>
    </source>
</reference>
<sequence>MANRMKEDERIERTIRGLLRLPENRRCINCNSLQGPQYVCTTFLTFVCTNCSGVHREFTHRVKSVSVAKFSDEEVSALQAGGNERARQIYFKSWDTRRQLYPDASNIQRLRDFIKHVYVDRKYTGEKSTEKQLPRLRSNEKKESYESTKVQAYRGGSRSSSPGRRSEDGSFKYYYDERRSPQYSQENSRYGGFRRNPVRFEIVDDRFRENEYGSLNFSKFPKNTDRSLSPEVRSLRDILGDGIPPLQVGELSTAINGKDADGSPHSQKIESSSDQCSTDKSPAEHKHKISGSLIDLSTDSDPLDAETIPQTPQMPHSDSVGDMASIQQPTKEKTFQVPSANTFESLLFELSVTPVVPASDMSEGPSNDDTLSTSATGTTPTGVQQMPRLPISAGASTTASTTHYTPEEPFDIGSPQAAPSDNGDNIKISVKQKPFNIQQYHPTTSSAADNSPVMQQTTNTPVRASNEQLWISLSLPDGQGHVSALTEQSSQAVSKSAQDTGSGAGSEPLLVETQSNGRKELPADLFTATYAAVAAPVAGWQNGSPYGMGFGMQYYPNAMTVPAFPNSARSTNPFDLNDERTQVEAPPVRTKLKLILILYTRIIFPSMASLQGALPNVSAASPLLYTSSLSTQSSGAYIGTQAHNNMPPSRSQGLSGIGSDGVFGSLNTAQQSTGKYSASSSPNPVSSMGGNPFG</sequence>
<dbReference type="PANTHER" id="PTHR46085">
    <property type="entry name" value="ARFGAP/RECO-RELATED"/>
    <property type="match status" value="1"/>
</dbReference>
<feature type="compositionally biased region" description="Low complexity" evidence="5">
    <location>
        <begin position="677"/>
        <end position="687"/>
    </location>
</feature>
<evidence type="ECO:0000256" key="1">
    <source>
        <dbReference type="ARBA" id="ARBA00022723"/>
    </source>
</evidence>
<evidence type="ECO:0000256" key="3">
    <source>
        <dbReference type="ARBA" id="ARBA00022833"/>
    </source>
</evidence>
<evidence type="ECO:0000256" key="5">
    <source>
        <dbReference type="SAM" id="MobiDB-lite"/>
    </source>
</evidence>
<dbReference type="SUPFAM" id="SSF57863">
    <property type="entry name" value="ArfGap/RecO-like zinc finger"/>
    <property type="match status" value="1"/>
</dbReference>
<gene>
    <name evidence="7" type="ORF">F2P56_017579</name>
</gene>
<evidence type="ECO:0000256" key="4">
    <source>
        <dbReference type="PROSITE-ProRule" id="PRU00288"/>
    </source>
</evidence>
<evidence type="ECO:0000313" key="8">
    <source>
        <dbReference type="Proteomes" id="UP000619265"/>
    </source>
</evidence>
<feature type="compositionally biased region" description="Low complexity" evidence="5">
    <location>
        <begin position="392"/>
        <end position="402"/>
    </location>
</feature>
<keyword evidence="3" id="KW-0862">Zinc</keyword>
<feature type="compositionally biased region" description="Basic and acidic residues" evidence="5">
    <location>
        <begin position="128"/>
        <end position="146"/>
    </location>
</feature>